<dbReference type="InterPro" id="IPR050302">
    <property type="entry name" value="Rab_GAP_TBC_domain"/>
</dbReference>
<dbReference type="GO" id="GO:0005096">
    <property type="term" value="F:GTPase activator activity"/>
    <property type="evidence" value="ECO:0007669"/>
    <property type="project" value="TreeGrafter"/>
</dbReference>
<reference evidence="2" key="1">
    <citation type="journal article" date="2022" name="Proc. Natl. Acad. Sci. U.S.A.">
        <title>Life cycle and functional genomics of the unicellular red alga Galdieria for elucidating algal and plant evolution and industrial use.</title>
        <authorList>
            <person name="Hirooka S."/>
            <person name="Itabashi T."/>
            <person name="Ichinose T.M."/>
            <person name="Onuma R."/>
            <person name="Fujiwara T."/>
            <person name="Yamashita S."/>
            <person name="Jong L.W."/>
            <person name="Tomita R."/>
            <person name="Iwane A.H."/>
            <person name="Miyagishima S.Y."/>
        </authorList>
    </citation>
    <scope>NUCLEOTIDE SEQUENCE</scope>
    <source>
        <strain evidence="2">NBRC 102759</strain>
    </source>
</reference>
<dbReference type="AlphaFoldDB" id="A0A9C7PYE3"/>
<dbReference type="OrthoDB" id="295078at2759"/>
<keyword evidence="3" id="KW-1185">Reference proteome</keyword>
<dbReference type="SMART" id="SM00164">
    <property type="entry name" value="TBC"/>
    <property type="match status" value="1"/>
</dbReference>
<dbReference type="Gene3D" id="1.10.8.270">
    <property type="entry name" value="putative rabgap domain of human tbc1 domain family member 14 like domains"/>
    <property type="match status" value="1"/>
</dbReference>
<proteinExistence type="predicted"/>
<reference evidence="2" key="2">
    <citation type="submission" date="2022-01" db="EMBL/GenBank/DDBJ databases">
        <authorList>
            <person name="Hirooka S."/>
            <person name="Miyagishima S.Y."/>
        </authorList>
    </citation>
    <scope>NUCLEOTIDE SEQUENCE</scope>
    <source>
        <strain evidence="2">NBRC 102759</strain>
    </source>
</reference>
<dbReference type="Proteomes" id="UP001061958">
    <property type="component" value="Unassembled WGS sequence"/>
</dbReference>
<dbReference type="PANTHER" id="PTHR47219:SF9">
    <property type="entry name" value="GTPASE ACTIVATING PROTEIN AND CENTROSOME-ASSOCIATED, ISOFORM B"/>
    <property type="match status" value="1"/>
</dbReference>
<dbReference type="GO" id="GO:0031267">
    <property type="term" value="F:small GTPase binding"/>
    <property type="evidence" value="ECO:0007669"/>
    <property type="project" value="TreeGrafter"/>
</dbReference>
<evidence type="ECO:0000259" key="1">
    <source>
        <dbReference type="PROSITE" id="PS50086"/>
    </source>
</evidence>
<dbReference type="InterPro" id="IPR035969">
    <property type="entry name" value="Rab-GAP_TBC_sf"/>
</dbReference>
<comment type="caution">
    <text evidence="2">The sequence shown here is derived from an EMBL/GenBank/DDBJ whole genome shotgun (WGS) entry which is preliminary data.</text>
</comment>
<name>A0A9C7PYE3_9RHOD</name>
<gene>
    <name evidence="2" type="ORF">GpartN1_g4526.t1</name>
</gene>
<evidence type="ECO:0000313" key="2">
    <source>
        <dbReference type="EMBL" id="GJQ12735.1"/>
    </source>
</evidence>
<evidence type="ECO:0000313" key="3">
    <source>
        <dbReference type="Proteomes" id="UP001061958"/>
    </source>
</evidence>
<dbReference type="SUPFAM" id="SSF47923">
    <property type="entry name" value="Ypt/Rab-GAP domain of gyp1p"/>
    <property type="match status" value="2"/>
</dbReference>
<dbReference type="Pfam" id="PF00566">
    <property type="entry name" value="RabGAP-TBC"/>
    <property type="match status" value="1"/>
</dbReference>
<feature type="domain" description="Rab-GAP TBC" evidence="1">
    <location>
        <begin position="514"/>
        <end position="705"/>
    </location>
</feature>
<dbReference type="EMBL" id="BQMJ01000036">
    <property type="protein sequence ID" value="GJQ12735.1"/>
    <property type="molecule type" value="Genomic_DNA"/>
</dbReference>
<dbReference type="InterPro" id="IPR000195">
    <property type="entry name" value="Rab-GAP-TBC_dom"/>
</dbReference>
<organism evidence="2 3">
    <name type="scientific">Galdieria partita</name>
    <dbReference type="NCBI Taxonomy" id="83374"/>
    <lineage>
        <taxon>Eukaryota</taxon>
        <taxon>Rhodophyta</taxon>
        <taxon>Bangiophyceae</taxon>
        <taxon>Galdieriales</taxon>
        <taxon>Galdieriaceae</taxon>
        <taxon>Galdieria</taxon>
    </lineage>
</organism>
<protein>
    <recommendedName>
        <fullName evidence="1">Rab-GAP TBC domain-containing protein</fullName>
    </recommendedName>
</protein>
<dbReference type="PROSITE" id="PS50086">
    <property type="entry name" value="TBC_RABGAP"/>
    <property type="match status" value="1"/>
</dbReference>
<dbReference type="Gene3D" id="1.10.10.750">
    <property type="entry name" value="Ypt/Rab-GAP domain of gyp1p, domain 1"/>
    <property type="match status" value="1"/>
</dbReference>
<accession>A0A9C7PYE3</accession>
<dbReference type="PANTHER" id="PTHR47219">
    <property type="entry name" value="RAB GTPASE-ACTIVATING PROTEIN 1-LIKE"/>
    <property type="match status" value="1"/>
</dbReference>
<sequence>MLETLQIFIFTPGFQYDNFVCKYKGRDSQQEEKIITVSENVGSYTSVVLGSINFPTYILSIENETFVDDNNGQGYYFTVGGTYLVGNGILVYLWPTCETSPDIDKFVVQDEPLSSDIENDAREIVQLCRDKLEVSYMDTAQWLSSATFLSERLWHLYSMLFESVSEGETFIRCKNFEKLSTIGEEGLVELIVKLVRFCLWINVVDVSSVLESELHCEKFGLLNDDSLLTCWRNTTNENLNVGDTASTKVTKLAYDLIQLCCVLSCELVDLESRFFDKLFDLLPTLLTGSLPLFPYHLRSRCLGQLCRLSKFSHWVIHLDEKMKRDFLIILSLTLNNFRVVSDELQILLIETLYRLGCYSSMQNLFESLCTSKLLKSVAFYAKQENNASLAACASVVCEFVLNHYEDSFGFLIESSVLEEQGNLLTMSSYHRSLQVLCQQQRPQMLSKIDCFHEKFLVATQEHRKSLGVQNVIHCVPTERKASLDVWEPLMRDSRKWNSWLQNRTRMVRKLVIYGIPMQIRALVWRKLLKTDQMMQKYKGIFYKLVRAKRPKEVDDVIERDIVRTLPSHHIFWSFGAAPGIDSLRSMLLAYAALVPQVGYCQGMSSIAAMILLFSCDVEEAFLNFVYMMDTVGFHDLFYPGFTMLKTRVAEFHGIALFYFPQLMKHLTVEGIHPMMFVDKWFLTACIYNFPFALVVRLWDIMLTYGHTKIIMRAGLAILGIGKDRMMQMQFEELIQFVQKSFADPIHGVVGDVDYFIEKAMAFRFKRKRAATLAKRSDIMEQVDMRQGTVLGCFPSSSNNTKYSQTRPLEMLEKWIASSQ</sequence>
<dbReference type="Gene3D" id="1.10.472.80">
    <property type="entry name" value="Ypt/Rab-GAP domain of gyp1p, domain 3"/>
    <property type="match status" value="1"/>
</dbReference>